<gene>
    <name evidence="2" type="ORF">ECRASSUSDP1_LOCUS21709</name>
</gene>
<keyword evidence="3" id="KW-1185">Reference proteome</keyword>
<reference evidence="2" key="1">
    <citation type="submission" date="2023-07" db="EMBL/GenBank/DDBJ databases">
        <authorList>
            <consortium name="AG Swart"/>
            <person name="Singh M."/>
            <person name="Singh A."/>
            <person name="Seah K."/>
            <person name="Emmerich C."/>
        </authorList>
    </citation>
    <scope>NUCLEOTIDE SEQUENCE</scope>
    <source>
        <strain evidence="2">DP1</strain>
    </source>
</reference>
<evidence type="ECO:0000313" key="3">
    <source>
        <dbReference type="Proteomes" id="UP001295684"/>
    </source>
</evidence>
<proteinExistence type="predicted"/>
<organism evidence="2 3">
    <name type="scientific">Euplotes crassus</name>
    <dbReference type="NCBI Taxonomy" id="5936"/>
    <lineage>
        <taxon>Eukaryota</taxon>
        <taxon>Sar</taxon>
        <taxon>Alveolata</taxon>
        <taxon>Ciliophora</taxon>
        <taxon>Intramacronucleata</taxon>
        <taxon>Spirotrichea</taxon>
        <taxon>Hypotrichia</taxon>
        <taxon>Euplotida</taxon>
        <taxon>Euplotidae</taxon>
        <taxon>Moneuplotes</taxon>
    </lineage>
</organism>
<keyword evidence="1" id="KW-0175">Coiled coil</keyword>
<dbReference type="EMBL" id="CAMPGE010022222">
    <property type="protein sequence ID" value="CAI2380277.1"/>
    <property type="molecule type" value="Genomic_DNA"/>
</dbReference>
<accession>A0AAD1XWH7</accession>
<dbReference type="Proteomes" id="UP001295684">
    <property type="component" value="Unassembled WGS sequence"/>
</dbReference>
<feature type="coiled-coil region" evidence="1">
    <location>
        <begin position="15"/>
        <end position="73"/>
    </location>
</feature>
<dbReference type="AlphaFoldDB" id="A0AAD1XWH7"/>
<evidence type="ECO:0000256" key="1">
    <source>
        <dbReference type="SAM" id="Coils"/>
    </source>
</evidence>
<name>A0AAD1XWH7_EUPCR</name>
<protein>
    <submittedName>
        <fullName evidence="2">Uncharacterized protein</fullName>
    </submittedName>
</protein>
<comment type="caution">
    <text evidence="2">The sequence shown here is derived from an EMBL/GenBank/DDBJ whole genome shotgun (WGS) entry which is preliminary data.</text>
</comment>
<evidence type="ECO:0000313" key="2">
    <source>
        <dbReference type="EMBL" id="CAI2380277.1"/>
    </source>
</evidence>
<sequence length="207" mass="24442">MYSQDDTFGFSNDMNLAHESELQRLRNENERLKINVKNTKKIIMKTSHVMAAVEELQQKCDALEEENSKLKYQLYVKQLYDPKVVDKTIKSIYQGEDAASDVRPSPPESQDAEIDQFKKAHDKECGCEVFQKLKFVMEEAEFYKKQLNNKMVYDKDTIKHMKKLEKQNLIQEKQIAELRRAVSRYSQIRENDQEVIQSLTHLEREDS</sequence>